<dbReference type="GO" id="GO:0009236">
    <property type="term" value="P:cobalamin biosynthetic process"/>
    <property type="evidence" value="ECO:0007669"/>
    <property type="project" value="UniProtKB-UniRule"/>
</dbReference>
<evidence type="ECO:0000256" key="1">
    <source>
        <dbReference type="ARBA" id="ARBA00001946"/>
    </source>
</evidence>
<dbReference type="PANTHER" id="PTHR34148">
    <property type="entry name" value="ADENOSYLCOBINAMIDE-GDP RIBAZOLETRANSFERASE"/>
    <property type="match status" value="1"/>
</dbReference>
<evidence type="ECO:0000256" key="16">
    <source>
        <dbReference type="ARBA" id="ARBA00032853"/>
    </source>
</evidence>
<comment type="similarity">
    <text evidence="4 19">Belongs to the CobS family.</text>
</comment>
<evidence type="ECO:0000256" key="2">
    <source>
        <dbReference type="ARBA" id="ARBA00004651"/>
    </source>
</evidence>
<dbReference type="Pfam" id="PF02654">
    <property type="entry name" value="CobS"/>
    <property type="match status" value="1"/>
</dbReference>
<dbReference type="UniPathway" id="UPA00148">
    <property type="reaction ID" value="UER00238"/>
</dbReference>
<dbReference type="AlphaFoldDB" id="A0A1H8WJK9"/>
<evidence type="ECO:0000256" key="5">
    <source>
        <dbReference type="ARBA" id="ARBA00013200"/>
    </source>
</evidence>
<dbReference type="GO" id="GO:0005886">
    <property type="term" value="C:plasma membrane"/>
    <property type="evidence" value="ECO:0007669"/>
    <property type="project" value="UniProtKB-SubCell"/>
</dbReference>
<dbReference type="PANTHER" id="PTHR34148:SF1">
    <property type="entry name" value="ADENOSYLCOBINAMIDE-GDP RIBAZOLETRANSFERASE"/>
    <property type="match status" value="1"/>
</dbReference>
<evidence type="ECO:0000313" key="22">
    <source>
        <dbReference type="Proteomes" id="UP000198960"/>
    </source>
</evidence>
<keyword evidence="12 19" id="KW-1133">Transmembrane helix</keyword>
<evidence type="ECO:0000256" key="18">
    <source>
        <dbReference type="ARBA" id="ARBA00049504"/>
    </source>
</evidence>
<dbReference type="EC" id="2.7.8.26" evidence="5 19"/>
<protein>
    <recommendedName>
        <fullName evidence="6 19">Adenosylcobinamide-GDP ribazoletransferase</fullName>
        <ecNumber evidence="5 19">2.7.8.26</ecNumber>
    </recommendedName>
    <alternativeName>
        <fullName evidence="16 19">Cobalamin synthase</fullName>
    </alternativeName>
    <alternativeName>
        <fullName evidence="15 19">Cobalamin-5'-phosphate synthase</fullName>
    </alternativeName>
</protein>
<evidence type="ECO:0000256" key="15">
    <source>
        <dbReference type="ARBA" id="ARBA00032605"/>
    </source>
</evidence>
<evidence type="ECO:0000256" key="10">
    <source>
        <dbReference type="ARBA" id="ARBA00022692"/>
    </source>
</evidence>
<keyword evidence="13 19" id="KW-0472">Membrane</keyword>
<organism evidence="21 22">
    <name type="scientific">Trujillonella endophytica</name>
    <dbReference type="NCBI Taxonomy" id="673521"/>
    <lineage>
        <taxon>Bacteria</taxon>
        <taxon>Bacillati</taxon>
        <taxon>Actinomycetota</taxon>
        <taxon>Actinomycetes</taxon>
        <taxon>Geodermatophilales</taxon>
        <taxon>Geodermatophilaceae</taxon>
        <taxon>Trujillonella</taxon>
    </lineage>
</organism>
<evidence type="ECO:0000256" key="3">
    <source>
        <dbReference type="ARBA" id="ARBA00004663"/>
    </source>
</evidence>
<comment type="catalytic activity">
    <reaction evidence="18 19">
        <text>alpha-ribazole 5'-phosphate + adenosylcob(III)inamide-GDP = adenosylcob(III)alamin 5'-phosphate + GMP + H(+)</text>
        <dbReference type="Rhea" id="RHEA:23560"/>
        <dbReference type="ChEBI" id="CHEBI:15378"/>
        <dbReference type="ChEBI" id="CHEBI:57918"/>
        <dbReference type="ChEBI" id="CHEBI:58115"/>
        <dbReference type="ChEBI" id="CHEBI:60487"/>
        <dbReference type="ChEBI" id="CHEBI:60493"/>
        <dbReference type="EC" id="2.7.8.26"/>
    </reaction>
</comment>
<dbReference type="GO" id="GO:0051073">
    <property type="term" value="F:adenosylcobinamide-GDP ribazoletransferase activity"/>
    <property type="evidence" value="ECO:0007669"/>
    <property type="project" value="UniProtKB-UniRule"/>
</dbReference>
<feature type="region of interest" description="Disordered" evidence="20">
    <location>
        <begin position="1"/>
        <end position="23"/>
    </location>
</feature>
<evidence type="ECO:0000256" key="4">
    <source>
        <dbReference type="ARBA" id="ARBA00010561"/>
    </source>
</evidence>
<name>A0A1H8WJK9_9ACTN</name>
<dbReference type="InterPro" id="IPR003805">
    <property type="entry name" value="CobS"/>
</dbReference>
<evidence type="ECO:0000256" key="8">
    <source>
        <dbReference type="ARBA" id="ARBA00022573"/>
    </source>
</evidence>
<keyword evidence="8 19" id="KW-0169">Cobalamin biosynthesis</keyword>
<dbReference type="STRING" id="673521.SAMN05660991_04467"/>
<dbReference type="HAMAP" id="MF_00719">
    <property type="entry name" value="CobS"/>
    <property type="match status" value="1"/>
</dbReference>
<keyword evidence="11 19" id="KW-0460">Magnesium</keyword>
<comment type="function">
    <text evidence="14 19">Joins adenosylcobinamide-GDP and alpha-ribazole to generate adenosylcobalamin (Ado-cobalamin). Also synthesizes adenosylcobalamin 5'-phosphate from adenosylcobinamide-GDP and alpha-ribazole 5'-phosphate.</text>
</comment>
<accession>A0A1H8WJK9</accession>
<sequence length="279" mass="26973">MTVPDDAAPDGTGRGDAVPRRRRPWAGPLESAALLTVLRVPAGAAASTRGVLPWAPLVGLVLGGLAAGAGEAGAALVSPLTGAVLAVALTAALTRGLHLDGLADTADGLGPLRGRERALEVMRQGDVGPFGVLTLVLTLLLQVAAGAALLGTDGGWVAVATAVVVARLAMTRCGLRGVPTAQGSSLGRAVAGTVSAPWLAGALVVAAAVIAGVAALVAGPGAVWRLLVAAAAGLLAAELLRARASARLGGVNGDVMGAMGEAAATVVLLVAAALAQPVG</sequence>
<feature type="transmembrane region" description="Helical" evidence="19">
    <location>
        <begin position="254"/>
        <end position="275"/>
    </location>
</feature>
<evidence type="ECO:0000256" key="7">
    <source>
        <dbReference type="ARBA" id="ARBA00022475"/>
    </source>
</evidence>
<evidence type="ECO:0000256" key="6">
    <source>
        <dbReference type="ARBA" id="ARBA00015850"/>
    </source>
</evidence>
<evidence type="ECO:0000256" key="19">
    <source>
        <dbReference type="HAMAP-Rule" id="MF_00719"/>
    </source>
</evidence>
<reference evidence="22" key="1">
    <citation type="submission" date="2016-10" db="EMBL/GenBank/DDBJ databases">
        <authorList>
            <person name="Varghese N."/>
            <person name="Submissions S."/>
        </authorList>
    </citation>
    <scope>NUCLEOTIDE SEQUENCE [LARGE SCALE GENOMIC DNA]</scope>
    <source>
        <strain evidence="22">DSM 45413</strain>
    </source>
</reference>
<comment type="subcellular location">
    <subcellularLocation>
        <location evidence="2 19">Cell membrane</location>
        <topology evidence="2 19">Multi-pass membrane protein</topology>
    </subcellularLocation>
</comment>
<comment type="catalytic activity">
    <reaction evidence="17 19">
        <text>alpha-ribazole + adenosylcob(III)inamide-GDP = adenosylcob(III)alamin + GMP + H(+)</text>
        <dbReference type="Rhea" id="RHEA:16049"/>
        <dbReference type="ChEBI" id="CHEBI:10329"/>
        <dbReference type="ChEBI" id="CHEBI:15378"/>
        <dbReference type="ChEBI" id="CHEBI:18408"/>
        <dbReference type="ChEBI" id="CHEBI:58115"/>
        <dbReference type="ChEBI" id="CHEBI:60487"/>
        <dbReference type="EC" id="2.7.8.26"/>
    </reaction>
</comment>
<evidence type="ECO:0000256" key="9">
    <source>
        <dbReference type="ARBA" id="ARBA00022679"/>
    </source>
</evidence>
<proteinExistence type="inferred from homology"/>
<keyword evidence="10 19" id="KW-0812">Transmembrane</keyword>
<evidence type="ECO:0000256" key="11">
    <source>
        <dbReference type="ARBA" id="ARBA00022842"/>
    </source>
</evidence>
<dbReference type="GO" id="GO:0008818">
    <property type="term" value="F:cobalamin 5'-phosphate synthase activity"/>
    <property type="evidence" value="ECO:0007669"/>
    <property type="project" value="UniProtKB-UniRule"/>
</dbReference>
<evidence type="ECO:0000256" key="20">
    <source>
        <dbReference type="SAM" id="MobiDB-lite"/>
    </source>
</evidence>
<evidence type="ECO:0000256" key="13">
    <source>
        <dbReference type="ARBA" id="ARBA00023136"/>
    </source>
</evidence>
<gene>
    <name evidence="19" type="primary">cobS</name>
    <name evidence="21" type="ORF">SAMN05660991_04467</name>
</gene>
<keyword evidence="7 19" id="KW-1003">Cell membrane</keyword>
<comment type="caution">
    <text evidence="19">Lacks conserved residue(s) required for the propagation of feature annotation.</text>
</comment>
<keyword evidence="9 19" id="KW-0808">Transferase</keyword>
<feature type="transmembrane region" description="Helical" evidence="19">
    <location>
        <begin position="196"/>
        <end position="217"/>
    </location>
</feature>
<evidence type="ECO:0000256" key="12">
    <source>
        <dbReference type="ARBA" id="ARBA00022989"/>
    </source>
</evidence>
<evidence type="ECO:0000313" key="21">
    <source>
        <dbReference type="EMBL" id="SEP27826.1"/>
    </source>
</evidence>
<dbReference type="EMBL" id="FOEE01000021">
    <property type="protein sequence ID" value="SEP27826.1"/>
    <property type="molecule type" value="Genomic_DNA"/>
</dbReference>
<comment type="pathway">
    <text evidence="3 19">Cofactor biosynthesis; adenosylcobalamin biosynthesis; adenosylcobalamin from cob(II)yrinate a,c-diamide: step 7/7.</text>
</comment>
<keyword evidence="22" id="KW-1185">Reference proteome</keyword>
<feature type="transmembrane region" description="Helical" evidence="19">
    <location>
        <begin position="223"/>
        <end position="242"/>
    </location>
</feature>
<evidence type="ECO:0000256" key="14">
    <source>
        <dbReference type="ARBA" id="ARBA00025228"/>
    </source>
</evidence>
<evidence type="ECO:0000256" key="17">
    <source>
        <dbReference type="ARBA" id="ARBA00048623"/>
    </source>
</evidence>
<comment type="cofactor">
    <cofactor evidence="1 19">
        <name>Mg(2+)</name>
        <dbReference type="ChEBI" id="CHEBI:18420"/>
    </cofactor>
</comment>
<dbReference type="Proteomes" id="UP000198960">
    <property type="component" value="Unassembled WGS sequence"/>
</dbReference>